<dbReference type="Gene3D" id="1.10.472.170">
    <property type="match status" value="1"/>
</dbReference>
<keyword evidence="3" id="KW-1185">Reference proteome</keyword>
<dbReference type="Proteomes" id="UP000683000">
    <property type="component" value="Unassembled WGS sequence"/>
</dbReference>
<gene>
    <name evidence="2" type="ORF">JVT61DRAFT_2523</name>
</gene>
<feature type="region of interest" description="Disordered" evidence="1">
    <location>
        <begin position="524"/>
        <end position="596"/>
    </location>
</feature>
<feature type="region of interest" description="Disordered" evidence="1">
    <location>
        <begin position="354"/>
        <end position="383"/>
    </location>
</feature>
<organism evidence="2 3">
    <name type="scientific">Boletus reticuloceps</name>
    <dbReference type="NCBI Taxonomy" id="495285"/>
    <lineage>
        <taxon>Eukaryota</taxon>
        <taxon>Fungi</taxon>
        <taxon>Dikarya</taxon>
        <taxon>Basidiomycota</taxon>
        <taxon>Agaricomycotina</taxon>
        <taxon>Agaricomycetes</taxon>
        <taxon>Agaricomycetidae</taxon>
        <taxon>Boletales</taxon>
        <taxon>Boletineae</taxon>
        <taxon>Boletaceae</taxon>
        <taxon>Boletoideae</taxon>
        <taxon>Boletus</taxon>
    </lineage>
</organism>
<comment type="caution">
    <text evidence="2">The sequence shown here is derived from an EMBL/GenBank/DDBJ whole genome shotgun (WGS) entry which is preliminary data.</text>
</comment>
<evidence type="ECO:0000313" key="2">
    <source>
        <dbReference type="EMBL" id="KAG6376529.1"/>
    </source>
</evidence>
<name>A0A8I2YQW2_9AGAM</name>
<reference evidence="2" key="1">
    <citation type="submission" date="2021-03" db="EMBL/GenBank/DDBJ databases">
        <title>Evolutionary innovations through gain and loss of genes in the ectomycorrhizal Boletales.</title>
        <authorList>
            <person name="Wu G."/>
            <person name="Miyauchi S."/>
            <person name="Morin E."/>
            <person name="Yang Z.-L."/>
            <person name="Xu J."/>
            <person name="Martin F.M."/>
        </authorList>
    </citation>
    <scope>NUCLEOTIDE SEQUENCE</scope>
    <source>
        <strain evidence="2">BR01</strain>
    </source>
</reference>
<evidence type="ECO:0008006" key="4">
    <source>
        <dbReference type="Google" id="ProtNLM"/>
    </source>
</evidence>
<feature type="compositionally biased region" description="Acidic residues" evidence="1">
    <location>
        <begin position="573"/>
        <end position="596"/>
    </location>
</feature>
<dbReference type="AlphaFoldDB" id="A0A8I2YQW2"/>
<proteinExistence type="predicted"/>
<dbReference type="EMBL" id="JAGFBS010000012">
    <property type="protein sequence ID" value="KAG6376529.1"/>
    <property type="molecule type" value="Genomic_DNA"/>
</dbReference>
<evidence type="ECO:0000313" key="3">
    <source>
        <dbReference type="Proteomes" id="UP000683000"/>
    </source>
</evidence>
<dbReference type="SUPFAM" id="SSF47954">
    <property type="entry name" value="Cyclin-like"/>
    <property type="match status" value="1"/>
</dbReference>
<accession>A0A8I2YQW2</accession>
<feature type="compositionally biased region" description="Acidic residues" evidence="1">
    <location>
        <begin position="354"/>
        <end position="365"/>
    </location>
</feature>
<evidence type="ECO:0000256" key="1">
    <source>
        <dbReference type="SAM" id="MobiDB-lite"/>
    </source>
</evidence>
<dbReference type="InterPro" id="IPR036915">
    <property type="entry name" value="Cyclin-like_sf"/>
</dbReference>
<dbReference type="OrthoDB" id="2527864at2759"/>
<feature type="compositionally biased region" description="Acidic residues" evidence="1">
    <location>
        <begin position="529"/>
        <end position="545"/>
    </location>
</feature>
<sequence>MPCRECGASHLVHDDVGSLVCTDCGTLADPNQAVLTSHNDGLITSSYLAPRTSKGWHLAQTKQDRDRKNTIAMNTFIGSVLSRLNNPGLSPRAEAIFTHAMVKGNYRWGRKAKLTAGAAIAIALREAHKSDSLRDIAFFLDDSPVSLARAFQSLVSLLDFSLASADPAVHLPTLHAHLQSVMHPETLSPSHLPGSLVSIFTPLSLQAAVRTATSLSHIISHHSPPLPLANLPTPPTACALLILGLEAEARAPLPHLKELARTLATRFALAPGVVSSRYKVLYDLTEEWIRHVPWLDQFEYKGKGRGAATRSKVPKRAIVAKGIKDVIQFHQQIWSTRMQSQHKVRLDLELDPDDVEEEDQGDDESMSTPTVASSPGKRRKIDKKGNAMQAAYRLLVDPLSSGALDAATFSNGVSLLTHLLTCSPDELSRVRGTPPTRLQLLAASRGGSTAEHIADEELFASGELEGLLRNEQEREALLPLFQLNWNEEISREEAATGHGKPIPTETKRGAKRVDVGALARLLGGHVDGDSNDDEGAVFPDPDDTDTYQWGWDDYTITEPTEPELVRDWRSGPLDDEDNDIFGEFDDTPGDRYEEEL</sequence>
<dbReference type="CDD" id="cd00043">
    <property type="entry name" value="CYCLIN_SF"/>
    <property type="match status" value="1"/>
</dbReference>
<protein>
    <recommendedName>
        <fullName evidence="4">B-related factor 1</fullName>
    </recommendedName>
</protein>